<dbReference type="GO" id="GO:0015473">
    <property type="term" value="F:fimbrial usher porin activity"/>
    <property type="evidence" value="ECO:0007669"/>
    <property type="project" value="InterPro"/>
</dbReference>
<dbReference type="PANTHER" id="PTHR30451">
    <property type="entry name" value="OUTER MEMBRANE USHER PROTEIN"/>
    <property type="match status" value="1"/>
</dbReference>
<evidence type="ECO:0000313" key="10">
    <source>
        <dbReference type="EMBL" id="STI83596.1"/>
    </source>
</evidence>
<evidence type="ECO:0000256" key="6">
    <source>
        <dbReference type="ARBA" id="ARBA00023136"/>
    </source>
</evidence>
<evidence type="ECO:0000256" key="3">
    <source>
        <dbReference type="ARBA" id="ARBA00022448"/>
    </source>
</evidence>
<gene>
    <name evidence="10" type="primary">htrE_5</name>
    <name evidence="10" type="ORF">NCTC8622_02626</name>
</gene>
<dbReference type="PANTHER" id="PTHR30451:SF3">
    <property type="entry name" value="OUTER MEMBRANE USHER PROTEIN HTRE-RELATED"/>
    <property type="match status" value="1"/>
</dbReference>
<dbReference type="InterPro" id="IPR025885">
    <property type="entry name" value="PapC_N"/>
</dbReference>
<comment type="similarity">
    <text evidence="2">Belongs to the fimbrial export usher family.</text>
</comment>
<keyword evidence="6" id="KW-0472">Membrane</keyword>
<feature type="chain" id="PRO_5016912182" evidence="8">
    <location>
        <begin position="31"/>
        <end position="150"/>
    </location>
</feature>
<reference evidence="10 11" key="1">
    <citation type="submission" date="2018-06" db="EMBL/GenBank/DDBJ databases">
        <authorList>
            <consortium name="Pathogen Informatics"/>
            <person name="Doyle S."/>
        </authorList>
    </citation>
    <scope>NUCLEOTIDE SEQUENCE [LARGE SCALE GENOMIC DNA]</scope>
    <source>
        <strain evidence="10 11">NCTC8622</strain>
    </source>
</reference>
<evidence type="ECO:0000256" key="1">
    <source>
        <dbReference type="ARBA" id="ARBA00004571"/>
    </source>
</evidence>
<evidence type="ECO:0000256" key="7">
    <source>
        <dbReference type="ARBA" id="ARBA00023237"/>
    </source>
</evidence>
<evidence type="ECO:0000313" key="11">
    <source>
        <dbReference type="Proteomes" id="UP000254079"/>
    </source>
</evidence>
<dbReference type="Pfam" id="PF13954">
    <property type="entry name" value="PapC_N"/>
    <property type="match status" value="1"/>
</dbReference>
<evidence type="ECO:0000256" key="5">
    <source>
        <dbReference type="ARBA" id="ARBA00022729"/>
    </source>
</evidence>
<evidence type="ECO:0000256" key="4">
    <source>
        <dbReference type="ARBA" id="ARBA00022692"/>
    </source>
</evidence>
<dbReference type="SUPFAM" id="SSF141729">
    <property type="entry name" value="FimD N-terminal domain-like"/>
    <property type="match status" value="1"/>
</dbReference>
<dbReference type="GO" id="GO:0009297">
    <property type="term" value="P:pilus assembly"/>
    <property type="evidence" value="ECO:0007669"/>
    <property type="project" value="InterPro"/>
</dbReference>
<organism evidence="10 11">
    <name type="scientific">Escherichia coli</name>
    <dbReference type="NCBI Taxonomy" id="562"/>
    <lineage>
        <taxon>Bacteria</taxon>
        <taxon>Pseudomonadati</taxon>
        <taxon>Pseudomonadota</taxon>
        <taxon>Gammaproteobacteria</taxon>
        <taxon>Enterobacterales</taxon>
        <taxon>Enterobacteriaceae</taxon>
        <taxon>Escherichia</taxon>
    </lineage>
</organism>
<feature type="signal peptide" evidence="8">
    <location>
        <begin position="1"/>
        <end position="30"/>
    </location>
</feature>
<evidence type="ECO:0000256" key="8">
    <source>
        <dbReference type="SAM" id="SignalP"/>
    </source>
</evidence>
<evidence type="ECO:0000256" key="2">
    <source>
        <dbReference type="ARBA" id="ARBA00008064"/>
    </source>
</evidence>
<evidence type="ECO:0000259" key="9">
    <source>
        <dbReference type="Pfam" id="PF13954"/>
    </source>
</evidence>
<dbReference type="GO" id="GO:0009279">
    <property type="term" value="C:cell outer membrane"/>
    <property type="evidence" value="ECO:0007669"/>
    <property type="project" value="UniProtKB-SubCell"/>
</dbReference>
<keyword evidence="4" id="KW-0812">Transmembrane</keyword>
<dbReference type="InterPro" id="IPR037224">
    <property type="entry name" value="PapC_N_sf"/>
</dbReference>
<protein>
    <submittedName>
        <fullName evidence="10">Outer membrane usher protein</fullName>
    </submittedName>
</protein>
<dbReference type="EMBL" id="UGCP01000002">
    <property type="protein sequence ID" value="STI83596.1"/>
    <property type="molecule type" value="Genomic_DNA"/>
</dbReference>
<feature type="domain" description="PapC N-terminal" evidence="9">
    <location>
        <begin position="35"/>
        <end position="135"/>
    </location>
</feature>
<sequence>MTIKPTKNYHNHLTRIATFCALLYCNSAFCAEPVEYDHTFLMGQNASNIDLSRYSEGNPAIPGMYDVSVYVNDQPIINQSITFIEIEGKKNAQACITLKNLLQFHINSPDINNEKAVLLARDETLGNCLNLTEIILRLLFVMTLTSNVWI</sequence>
<name>A0A376U2A8_ECOLX</name>
<proteinExistence type="inferred from homology"/>
<keyword evidence="5 8" id="KW-0732">Signal</keyword>
<dbReference type="AlphaFoldDB" id="A0A376U2A8"/>
<keyword evidence="7" id="KW-0998">Cell outer membrane</keyword>
<comment type="subcellular location">
    <subcellularLocation>
        <location evidence="1">Cell outer membrane</location>
        <topology evidence="1">Multi-pass membrane protein</topology>
    </subcellularLocation>
</comment>
<dbReference type="Gene3D" id="3.10.20.410">
    <property type="match status" value="1"/>
</dbReference>
<keyword evidence="3" id="KW-0813">Transport</keyword>
<dbReference type="InterPro" id="IPR000015">
    <property type="entry name" value="Fimb_usher"/>
</dbReference>
<accession>A0A376U2A8</accession>
<dbReference type="Proteomes" id="UP000254079">
    <property type="component" value="Unassembled WGS sequence"/>
</dbReference>